<name>A0ABQ5VIE5_9RHOB</name>
<comment type="caution">
    <text evidence="2">The sequence shown here is derived from an EMBL/GenBank/DDBJ whole genome shotgun (WGS) entry which is preliminary data.</text>
</comment>
<dbReference type="PANTHER" id="PTHR37953">
    <property type="entry name" value="UPF0127 PROTEIN MJ1496"/>
    <property type="match status" value="1"/>
</dbReference>
<evidence type="ECO:0000313" key="2">
    <source>
        <dbReference type="EMBL" id="GLQ26872.1"/>
    </source>
</evidence>
<dbReference type="Proteomes" id="UP001161388">
    <property type="component" value="Unassembled WGS sequence"/>
</dbReference>
<dbReference type="InterPro" id="IPR003795">
    <property type="entry name" value="DUF192"/>
</dbReference>
<reference evidence="2" key="2">
    <citation type="submission" date="2023-01" db="EMBL/GenBank/DDBJ databases">
        <title>Draft genome sequence of Sulfitobacter pacificus strain NBRC 109915.</title>
        <authorList>
            <person name="Sun Q."/>
            <person name="Mori K."/>
        </authorList>
    </citation>
    <scope>NUCLEOTIDE SEQUENCE</scope>
    <source>
        <strain evidence="2">NBRC 109915</strain>
    </source>
</reference>
<proteinExistence type="predicted"/>
<feature type="signal peptide" evidence="1">
    <location>
        <begin position="1"/>
        <end position="27"/>
    </location>
</feature>
<feature type="chain" id="PRO_5046109091" description="DUF192 domain-containing protein" evidence="1">
    <location>
        <begin position="28"/>
        <end position="163"/>
    </location>
</feature>
<gene>
    <name evidence="2" type="ORF">GCM10007927_16750</name>
</gene>
<dbReference type="RefSeq" id="WP_284372434.1">
    <property type="nucleotide sequence ID" value="NZ_BSNL01000001.1"/>
</dbReference>
<dbReference type="Gene3D" id="2.60.120.1140">
    <property type="entry name" value="Protein of unknown function DUF192"/>
    <property type="match status" value="1"/>
</dbReference>
<keyword evidence="3" id="KW-1185">Reference proteome</keyword>
<accession>A0ABQ5VIE5</accession>
<sequence>MGNGTAFFRPAGLILWLSGLLCAGAVAAEECRSDSVDLKGAWGTARFTVEVADEPAEQAQGLMHRTSMPMGSGMYFINERPRRTSFWMRNTLIPLDMLFIDAQGVVKHIHHNAVPLDETAIPGGDDILTVLEINGGLAARLGIEAGSFVRHPAHAAHAPVWPC</sequence>
<dbReference type="InterPro" id="IPR038695">
    <property type="entry name" value="Saro_0823-like_sf"/>
</dbReference>
<evidence type="ECO:0000256" key="1">
    <source>
        <dbReference type="SAM" id="SignalP"/>
    </source>
</evidence>
<organism evidence="2 3">
    <name type="scientific">Sulfitobacter pacificus</name>
    <dbReference type="NCBI Taxonomy" id="1499314"/>
    <lineage>
        <taxon>Bacteria</taxon>
        <taxon>Pseudomonadati</taxon>
        <taxon>Pseudomonadota</taxon>
        <taxon>Alphaproteobacteria</taxon>
        <taxon>Rhodobacterales</taxon>
        <taxon>Roseobacteraceae</taxon>
        <taxon>Sulfitobacter</taxon>
    </lineage>
</organism>
<reference evidence="2" key="1">
    <citation type="journal article" date="2014" name="Int. J. Syst. Evol. Microbiol.">
        <title>Complete genome of a new Firmicutes species belonging to the dominant human colonic microbiota ('Ruminococcus bicirculans') reveals two chromosomes and a selective capacity to utilize plant glucans.</title>
        <authorList>
            <consortium name="NISC Comparative Sequencing Program"/>
            <person name="Wegmann U."/>
            <person name="Louis P."/>
            <person name="Goesmann A."/>
            <person name="Henrissat B."/>
            <person name="Duncan S.H."/>
            <person name="Flint H.J."/>
        </authorList>
    </citation>
    <scope>NUCLEOTIDE SEQUENCE</scope>
    <source>
        <strain evidence="2">NBRC 109915</strain>
    </source>
</reference>
<dbReference type="Pfam" id="PF02643">
    <property type="entry name" value="DUF192"/>
    <property type="match status" value="1"/>
</dbReference>
<dbReference type="EMBL" id="BSNL01000001">
    <property type="protein sequence ID" value="GLQ26872.1"/>
    <property type="molecule type" value="Genomic_DNA"/>
</dbReference>
<dbReference type="PANTHER" id="PTHR37953:SF1">
    <property type="entry name" value="UPF0127 PROTEIN MJ1496"/>
    <property type="match status" value="1"/>
</dbReference>
<evidence type="ECO:0008006" key="4">
    <source>
        <dbReference type="Google" id="ProtNLM"/>
    </source>
</evidence>
<protein>
    <recommendedName>
        <fullName evidence="4">DUF192 domain-containing protein</fullName>
    </recommendedName>
</protein>
<keyword evidence="1" id="KW-0732">Signal</keyword>
<evidence type="ECO:0000313" key="3">
    <source>
        <dbReference type="Proteomes" id="UP001161388"/>
    </source>
</evidence>